<dbReference type="InterPro" id="IPR012924">
    <property type="entry name" value="TfuA_core"/>
</dbReference>
<evidence type="ECO:0000313" key="2">
    <source>
        <dbReference type="EMBL" id="VAZ99940.1"/>
    </source>
</evidence>
<reference evidence="2 3" key="1">
    <citation type="submission" date="2018-09" db="EMBL/GenBank/DDBJ databases">
        <authorList>
            <person name="Tagini F."/>
        </authorList>
    </citation>
    <scope>NUCLEOTIDE SEQUENCE [LARGE SCALE GENOMIC DNA]</scope>
    <source>
        <strain evidence="2 3">MK4</strain>
    </source>
</reference>
<dbReference type="Proteomes" id="UP000271464">
    <property type="component" value="Unassembled WGS sequence"/>
</dbReference>
<protein>
    <recommendedName>
        <fullName evidence="1">TfuA-like core domain-containing protein</fullName>
    </recommendedName>
</protein>
<dbReference type="Pfam" id="PF07812">
    <property type="entry name" value="TfuA"/>
    <property type="match status" value="1"/>
</dbReference>
<gene>
    <name evidence="2" type="ORF">LAUMK4_04781</name>
</gene>
<evidence type="ECO:0000259" key="1">
    <source>
        <dbReference type="Pfam" id="PF07812"/>
    </source>
</evidence>
<sequence length="151" mass="16019">MTTSPRIVVTAGPTIDAEGIRAVVPDAEVMPPISLGQALGYGLRPGDTLLIIDGLFFQHPSVRHKELLTLIADGIRVVGSSSMGALRAAELHPFGMKGYGWVFESYRSGLSDADDQDCRKSLTAGRAAFPRAAARRSEAARVAERGGLRTG</sequence>
<proteinExistence type="predicted"/>
<evidence type="ECO:0000313" key="3">
    <source>
        <dbReference type="Proteomes" id="UP000271464"/>
    </source>
</evidence>
<feature type="domain" description="TfuA-like core" evidence="1">
    <location>
        <begin position="53"/>
        <end position="116"/>
    </location>
</feature>
<accession>A0ABY6RPJ3</accession>
<name>A0ABY6RPJ3_9MYCO</name>
<dbReference type="EMBL" id="UPHM01000130">
    <property type="protein sequence ID" value="VAZ99940.1"/>
    <property type="molecule type" value="Genomic_DNA"/>
</dbReference>
<keyword evidence="3" id="KW-1185">Reference proteome</keyword>
<organism evidence="2 3">
    <name type="scientific">Mycobacterium persicum</name>
    <dbReference type="NCBI Taxonomy" id="1487726"/>
    <lineage>
        <taxon>Bacteria</taxon>
        <taxon>Bacillati</taxon>
        <taxon>Actinomycetota</taxon>
        <taxon>Actinomycetes</taxon>
        <taxon>Mycobacteriales</taxon>
        <taxon>Mycobacteriaceae</taxon>
        <taxon>Mycobacterium</taxon>
    </lineage>
</organism>
<comment type="caution">
    <text evidence="2">The sequence shown here is derived from an EMBL/GenBank/DDBJ whole genome shotgun (WGS) entry which is preliminary data.</text>
</comment>